<reference evidence="3 4" key="1">
    <citation type="submission" date="2018-06" db="EMBL/GenBank/DDBJ databases">
        <title>Sphaerisporangium craniellae sp. nov., isolated from a marine sponge in the South China Sea.</title>
        <authorList>
            <person name="Li L."/>
        </authorList>
    </citation>
    <scope>NUCLEOTIDE SEQUENCE [LARGE SCALE GENOMIC DNA]</scope>
    <source>
        <strain evidence="3 4">CCTCC AA 208026</strain>
    </source>
</reference>
<evidence type="ECO:0000313" key="3">
    <source>
        <dbReference type="EMBL" id="RCG27247.1"/>
    </source>
</evidence>
<evidence type="ECO:0000256" key="1">
    <source>
        <dbReference type="SAM" id="MobiDB-lite"/>
    </source>
</evidence>
<accession>A0A367FC24</accession>
<gene>
    <name evidence="3" type="ORF">DQ384_26380</name>
</gene>
<comment type="caution">
    <text evidence="3">The sequence shown here is derived from an EMBL/GenBank/DDBJ whole genome shotgun (WGS) entry which is preliminary data.</text>
</comment>
<dbReference type="AlphaFoldDB" id="A0A367FC24"/>
<organism evidence="3 4">
    <name type="scientific">Sphaerisporangium album</name>
    <dbReference type="NCBI Taxonomy" id="509200"/>
    <lineage>
        <taxon>Bacteria</taxon>
        <taxon>Bacillati</taxon>
        <taxon>Actinomycetota</taxon>
        <taxon>Actinomycetes</taxon>
        <taxon>Streptosporangiales</taxon>
        <taxon>Streptosporangiaceae</taxon>
        <taxon>Sphaerisporangium</taxon>
    </lineage>
</organism>
<feature type="chain" id="PRO_5016687623" evidence="2">
    <location>
        <begin position="27"/>
        <end position="191"/>
    </location>
</feature>
<sequence>MFRSAFVIATALAGLPFSAVTTPADAARLAPAVSARSLASPAVTAEARRPACAPQGCAEVACPQGYACVYAPKQCLTVPCPQYECVPNGTATPPTPPYTLPVYPYPYPYPYPTPAWPPYGWYHKHHHHYPAPYPRPHSPRPRNHSQPNALLAQGVAPKPAADGQMPAQSPILDVPGRSDAERPGVSLADAG</sequence>
<dbReference type="Proteomes" id="UP000253094">
    <property type="component" value="Unassembled WGS sequence"/>
</dbReference>
<evidence type="ECO:0000313" key="4">
    <source>
        <dbReference type="Proteomes" id="UP000253094"/>
    </source>
</evidence>
<dbReference type="EMBL" id="QOIL01000016">
    <property type="protein sequence ID" value="RCG27247.1"/>
    <property type="molecule type" value="Genomic_DNA"/>
</dbReference>
<keyword evidence="2" id="KW-0732">Signal</keyword>
<protein>
    <submittedName>
        <fullName evidence="3">Uncharacterized protein</fullName>
    </submittedName>
</protein>
<feature type="region of interest" description="Disordered" evidence="1">
    <location>
        <begin position="132"/>
        <end position="191"/>
    </location>
</feature>
<name>A0A367FC24_9ACTN</name>
<dbReference type="RefSeq" id="WP_114031586.1">
    <property type="nucleotide sequence ID" value="NZ_QOIL01000016.1"/>
</dbReference>
<proteinExistence type="predicted"/>
<feature type="signal peptide" evidence="2">
    <location>
        <begin position="1"/>
        <end position="26"/>
    </location>
</feature>
<evidence type="ECO:0000256" key="2">
    <source>
        <dbReference type="SAM" id="SignalP"/>
    </source>
</evidence>
<keyword evidence="4" id="KW-1185">Reference proteome</keyword>